<evidence type="ECO:0000313" key="6">
    <source>
        <dbReference type="EMBL" id="RSJ90105.1"/>
    </source>
</evidence>
<evidence type="ECO:0000313" key="4">
    <source>
        <dbReference type="EMBL" id="KEQ43907.1"/>
    </source>
</evidence>
<dbReference type="InterPro" id="IPR001173">
    <property type="entry name" value="Glyco_trans_2-like"/>
</dbReference>
<dbReference type="EMBL" id="RJNR01000003">
    <property type="protein sequence ID" value="RSI84104.1"/>
    <property type="molecule type" value="Genomic_DNA"/>
</dbReference>
<dbReference type="Proteomes" id="UP000277742">
    <property type="component" value="Unassembled WGS sequence"/>
</dbReference>
<evidence type="ECO:0000313" key="9">
    <source>
        <dbReference type="Proteomes" id="UP000277742"/>
    </source>
</evidence>
<dbReference type="EC" id="2.4.-.-" evidence="5"/>
<dbReference type="Proteomes" id="UP000271520">
    <property type="component" value="Unassembled WGS sequence"/>
</dbReference>
<organism evidence="4 7">
    <name type="scientific">Streptococcus mitis</name>
    <dbReference type="NCBI Taxonomy" id="28037"/>
    <lineage>
        <taxon>Bacteria</taxon>
        <taxon>Bacillati</taxon>
        <taxon>Bacillota</taxon>
        <taxon>Bacilli</taxon>
        <taxon>Lactobacillales</taxon>
        <taxon>Streptococcaceae</taxon>
        <taxon>Streptococcus</taxon>
        <taxon>Streptococcus mitis group</taxon>
    </lineage>
</organism>
<dbReference type="GO" id="GO:0016757">
    <property type="term" value="F:glycosyltransferase activity"/>
    <property type="evidence" value="ECO:0007669"/>
    <property type="project" value="UniProtKB-KW"/>
</dbReference>
<reference evidence="4 7" key="1">
    <citation type="submission" date="2014-05" db="EMBL/GenBank/DDBJ databases">
        <authorList>
            <person name="Daugherty S.C."/>
            <person name="Tallon L.J."/>
            <person name="Sadzewicz L."/>
            <person name="Kilian M."/>
            <person name="Tettelin H."/>
        </authorList>
    </citation>
    <scope>NUCLEOTIDE SEQUENCE [LARGE SCALE GENOMIC DNA]</scope>
    <source>
        <strain evidence="4 7">SK578</strain>
    </source>
</reference>
<keyword evidence="2 4" id="KW-0808">Transferase</keyword>
<evidence type="ECO:0000313" key="8">
    <source>
        <dbReference type="Proteomes" id="UP000271520"/>
    </source>
</evidence>
<dbReference type="AlphaFoldDB" id="A0A081QLT4"/>
<keyword evidence="1 5" id="KW-0328">Glycosyltransferase</keyword>
<evidence type="ECO:0000313" key="5">
    <source>
        <dbReference type="EMBL" id="RSI84104.1"/>
    </source>
</evidence>
<dbReference type="PATRIC" id="fig|28037.93.peg.1616"/>
<evidence type="ECO:0000313" key="7">
    <source>
        <dbReference type="Proteomes" id="UP000028089"/>
    </source>
</evidence>
<dbReference type="Pfam" id="PF00535">
    <property type="entry name" value="Glycos_transf_2"/>
    <property type="match status" value="1"/>
</dbReference>
<protein>
    <submittedName>
        <fullName evidence="4">Glycosyl transferase 2 family protein</fullName>
    </submittedName>
    <submittedName>
        <fullName evidence="5">Putative glycosyltransferase EpsJ</fullName>
        <ecNumber evidence="5">2.4.-.-</ecNumber>
    </submittedName>
</protein>
<accession>A0A081QLT4</accession>
<dbReference type="EMBL" id="RJPW01000015">
    <property type="protein sequence ID" value="RSJ90105.1"/>
    <property type="molecule type" value="Genomic_DNA"/>
</dbReference>
<feature type="domain" description="Glycosyltransferase 2-like" evidence="3">
    <location>
        <begin position="6"/>
        <end position="178"/>
    </location>
</feature>
<dbReference type="PANTHER" id="PTHR22916">
    <property type="entry name" value="GLYCOSYLTRANSFERASE"/>
    <property type="match status" value="1"/>
</dbReference>
<dbReference type="CDD" id="cd00761">
    <property type="entry name" value="Glyco_tranf_GTA_type"/>
    <property type="match status" value="1"/>
</dbReference>
<proteinExistence type="predicted"/>
<evidence type="ECO:0000256" key="1">
    <source>
        <dbReference type="ARBA" id="ARBA00022676"/>
    </source>
</evidence>
<dbReference type="Proteomes" id="UP000028089">
    <property type="component" value="Unassembled WGS sequence"/>
</dbReference>
<dbReference type="Gene3D" id="3.90.550.10">
    <property type="entry name" value="Spore Coat Polysaccharide Biosynthesis Protein SpsA, Chain A"/>
    <property type="match status" value="1"/>
</dbReference>
<dbReference type="PANTHER" id="PTHR22916:SF51">
    <property type="entry name" value="GLYCOSYLTRANSFERASE EPSH-RELATED"/>
    <property type="match status" value="1"/>
</dbReference>
<dbReference type="InterPro" id="IPR029044">
    <property type="entry name" value="Nucleotide-diphossugar_trans"/>
</dbReference>
<name>A0A081QLT4_STRMT</name>
<evidence type="ECO:0000256" key="2">
    <source>
        <dbReference type="ARBA" id="ARBA00022679"/>
    </source>
</evidence>
<dbReference type="SUPFAM" id="SSF53448">
    <property type="entry name" value="Nucleotide-diphospho-sugar transferases"/>
    <property type="match status" value="1"/>
</dbReference>
<gene>
    <name evidence="6" type="primary">epsJ_4</name>
    <name evidence="5" type="synonym">epsJ_3</name>
    <name evidence="6" type="ORF">D8788_08425</name>
    <name evidence="5" type="ORF">D8855_04025</name>
    <name evidence="4" type="ORF">SK578_1668</name>
</gene>
<sequence length="302" mass="35423">MSELISVVVPIYNTGKYLVECVEHILRQSYQNIEIILVDDGSTDNSGEICDAFMMQDERVRVFHQENQGAAQAKNVGLREARGQYITIVDSDDIVKENMIEALYQQVKEKNADIVIGNYYNFDESDGNFYFYVTGQDFCIEELSIQEIMNRQAGDWKFNSSAFILPTFKLIKKELFNEVHFSNGRRFDDEATMHRFYLLASKIVFINDNLYLYRRRSGSIMRTEFDLSWARDIVEVFSKKISDCVLAGLDVSVLRIRFVNLLKDYKQTLEYHQLTDTEEYKDICFRLRLFFEAEEKMKANKN</sequence>
<dbReference type="EMBL" id="JPFY01000014">
    <property type="protein sequence ID" value="KEQ43907.1"/>
    <property type="molecule type" value="Genomic_DNA"/>
</dbReference>
<evidence type="ECO:0000259" key="3">
    <source>
        <dbReference type="Pfam" id="PF00535"/>
    </source>
</evidence>
<reference evidence="8 9" key="2">
    <citation type="submission" date="2018-11" db="EMBL/GenBank/DDBJ databases">
        <title>Species Designations Belie Phenotypic and Genotypic Heterogeneity in Oral Streptococci.</title>
        <authorList>
            <person name="Velsko I."/>
        </authorList>
    </citation>
    <scope>NUCLEOTIDE SEQUENCE [LARGE SCALE GENOMIC DNA]</scope>
    <source>
        <strain evidence="5 9">BCA12</strain>
        <strain evidence="6 8">BCC22</strain>
    </source>
</reference>
<comment type="caution">
    <text evidence="4">The sequence shown here is derived from an EMBL/GenBank/DDBJ whole genome shotgun (WGS) entry which is preliminary data.</text>
</comment>
<dbReference type="RefSeq" id="WP_042751631.1">
    <property type="nucleotide sequence ID" value="NZ_JALDTY010000002.1"/>
</dbReference>